<proteinExistence type="predicted"/>
<evidence type="ECO:0000313" key="1">
    <source>
        <dbReference type="EMBL" id="AAQ66605.1"/>
    </source>
</evidence>
<sequence>MILYINRRLKKAFSDADIKEAPAEFYGELRRVQSGYVCGRAYAKMLSFCM</sequence>
<dbReference type="KEGG" id="pgi:PG_1574"/>
<accession>Q7MUF3</accession>
<reference evidence="1 2" key="1">
    <citation type="journal article" date="2003" name="J. Bacteriol.">
        <title>Complete genome sequence of the oral pathogenic bacterium Porphyromonas gingivalis strain W83.</title>
        <authorList>
            <person name="Nelson K."/>
            <person name="Fleishmann R."/>
            <person name="DeBoy R."/>
            <person name="Paulsen I."/>
            <person name="Fouts D."/>
            <person name="Eisen J."/>
            <person name="Daugherty S."/>
            <person name="Dodson R."/>
            <person name="Durkin A."/>
            <person name="Gwinn M."/>
            <person name="Haft D."/>
            <person name="Kolonay J."/>
            <person name="Nelson W."/>
            <person name="White O."/>
            <person name="Mason T."/>
            <person name="Tallon L."/>
            <person name="Gray J."/>
            <person name="Granger D."/>
            <person name="Tettelin H."/>
            <person name="Dong H."/>
            <person name="Galvin J."/>
            <person name="Duncan M."/>
            <person name="Dewhirst F."/>
            <person name="Fraser C."/>
        </authorList>
    </citation>
    <scope>NUCLEOTIDE SEQUENCE [LARGE SCALE GENOMIC DNA]</scope>
    <source>
        <strain evidence="2">ATCC BAA-308 / W83</strain>
    </source>
</reference>
<keyword evidence="2" id="KW-1185">Reference proteome</keyword>
<dbReference type="AlphaFoldDB" id="Q7MUF3"/>
<dbReference type="Proteomes" id="UP000000588">
    <property type="component" value="Chromosome"/>
</dbReference>
<evidence type="ECO:0000313" key="2">
    <source>
        <dbReference type="Proteomes" id="UP000000588"/>
    </source>
</evidence>
<dbReference type="EMBL" id="AE015924">
    <property type="protein sequence ID" value="AAQ66605.1"/>
    <property type="molecule type" value="Genomic_DNA"/>
</dbReference>
<protein>
    <submittedName>
        <fullName evidence="1">Uncharacterized protein</fullName>
    </submittedName>
</protein>
<organism evidence="1 2">
    <name type="scientific">Porphyromonas gingivalis (strain ATCC BAA-308 / W83)</name>
    <dbReference type="NCBI Taxonomy" id="242619"/>
    <lineage>
        <taxon>Bacteria</taxon>
        <taxon>Pseudomonadati</taxon>
        <taxon>Bacteroidota</taxon>
        <taxon>Bacteroidia</taxon>
        <taxon>Bacteroidales</taxon>
        <taxon>Porphyromonadaceae</taxon>
        <taxon>Porphyromonas</taxon>
    </lineage>
</organism>
<dbReference type="HOGENOM" id="CLU_216419_0_0_10"/>
<dbReference type="EnsemblBacteria" id="AAQ66605">
    <property type="protein sequence ID" value="AAQ66605"/>
    <property type="gene ID" value="PG_1574"/>
</dbReference>
<gene>
    <name evidence="1" type="ordered locus">PG_1574</name>
</gene>
<name>Q7MUF3_PORGI</name>